<comment type="caution">
    <text evidence="11">The sequence shown here is derived from an EMBL/GenBank/DDBJ whole genome shotgun (WGS) entry which is preliminary data.</text>
</comment>
<dbReference type="GO" id="GO:0008775">
    <property type="term" value="F:acetate CoA-transferase activity"/>
    <property type="evidence" value="ECO:0007669"/>
    <property type="project" value="InterPro"/>
</dbReference>
<organism evidence="11 12">
    <name type="scientific">Naegleria fowleri</name>
    <name type="common">Brain eating amoeba</name>
    <dbReference type="NCBI Taxonomy" id="5763"/>
    <lineage>
        <taxon>Eukaryota</taxon>
        <taxon>Discoba</taxon>
        <taxon>Heterolobosea</taxon>
        <taxon>Tetramitia</taxon>
        <taxon>Eutetramitia</taxon>
        <taxon>Vahlkampfiidae</taxon>
        <taxon>Naegleria</taxon>
    </lineage>
</organism>
<dbReference type="InterPro" id="IPR003702">
    <property type="entry name" value="ActCoA_hydro_N"/>
</dbReference>
<evidence type="ECO:0000256" key="7">
    <source>
        <dbReference type="ARBA" id="ARBA00022801"/>
    </source>
</evidence>
<evidence type="ECO:0000256" key="6">
    <source>
        <dbReference type="ARBA" id="ARBA00022490"/>
    </source>
</evidence>
<evidence type="ECO:0000256" key="8">
    <source>
        <dbReference type="ARBA" id="ARBA00029672"/>
    </source>
</evidence>
<feature type="domain" description="Acetyl-CoA hydrolase/transferase C-terminal" evidence="10">
    <location>
        <begin position="332"/>
        <end position="482"/>
    </location>
</feature>
<evidence type="ECO:0000256" key="1">
    <source>
        <dbReference type="ARBA" id="ARBA00001831"/>
    </source>
</evidence>
<dbReference type="FunFam" id="3.30.750.70:FF:000002">
    <property type="entry name" value="Acetyl-CoA hydrolase Ach1"/>
    <property type="match status" value="1"/>
</dbReference>
<dbReference type="Gene3D" id="3.40.1080.20">
    <property type="entry name" value="Acetyl-CoA hydrolase/transferase C-terminal domain"/>
    <property type="match status" value="1"/>
</dbReference>
<dbReference type="FunFam" id="3.40.1080.10:FF:000003">
    <property type="entry name" value="Acetyl-coA hydrolase Ach1"/>
    <property type="match status" value="1"/>
</dbReference>
<keyword evidence="12" id="KW-1185">Reference proteome</keyword>
<dbReference type="PANTHER" id="PTHR43609">
    <property type="entry name" value="ACETYL-COA HYDROLASE"/>
    <property type="match status" value="1"/>
</dbReference>
<dbReference type="Pfam" id="PF13336">
    <property type="entry name" value="AcetylCoA_hyd_C"/>
    <property type="match status" value="1"/>
</dbReference>
<dbReference type="OrthoDB" id="10250396at2759"/>
<evidence type="ECO:0000313" key="11">
    <source>
        <dbReference type="EMBL" id="KAF0976828.1"/>
    </source>
</evidence>
<dbReference type="GO" id="GO:0006083">
    <property type="term" value="P:acetate metabolic process"/>
    <property type="evidence" value="ECO:0007669"/>
    <property type="project" value="InterPro"/>
</dbReference>
<evidence type="ECO:0000313" key="12">
    <source>
        <dbReference type="Proteomes" id="UP000444721"/>
    </source>
</evidence>
<dbReference type="GO" id="GO:0003986">
    <property type="term" value="F:acetyl-CoA hydrolase activity"/>
    <property type="evidence" value="ECO:0007669"/>
    <property type="project" value="UniProtKB-EC"/>
</dbReference>
<dbReference type="AlphaFoldDB" id="A0A6A5BRT9"/>
<keyword evidence="6" id="KW-0963">Cytoplasm</keyword>
<dbReference type="FunFam" id="3.40.1080.20:FF:000001">
    <property type="entry name" value="Acetyl-CoA hydrolase Ach1"/>
    <property type="match status" value="1"/>
</dbReference>
<dbReference type="InterPro" id="IPR026888">
    <property type="entry name" value="AcetylCoA_hyd_C"/>
</dbReference>
<comment type="similarity">
    <text evidence="3">Belongs to the acetyl-CoA hydrolase/transferase family.</text>
</comment>
<accession>A0A6A5BRT9</accession>
<evidence type="ECO:0000256" key="4">
    <source>
        <dbReference type="ARBA" id="ARBA00011920"/>
    </source>
</evidence>
<dbReference type="InterPro" id="IPR046433">
    <property type="entry name" value="ActCoA_hydro"/>
</dbReference>
<gene>
    <name evidence="11" type="ORF">FDP41_004123</name>
</gene>
<reference evidence="11 12" key="1">
    <citation type="journal article" date="2019" name="Sci. Rep.">
        <title>Nanopore sequencing improves the draft genome of the human pathogenic amoeba Naegleria fowleri.</title>
        <authorList>
            <person name="Liechti N."/>
            <person name="Schurch N."/>
            <person name="Bruggmann R."/>
            <person name="Wittwer M."/>
        </authorList>
    </citation>
    <scope>NUCLEOTIDE SEQUENCE [LARGE SCALE GENOMIC DNA]</scope>
    <source>
        <strain evidence="11 12">ATCC 30894</strain>
    </source>
</reference>
<sequence length="524" mass="58598">MSSLLQERVKCASLLKKIVKDARELVPLFKHGDYIGMSGFTGVGYPKVVPQALADHVEKNQLQGQLKFNLFVGASLGAEVEDRWAKLDMIDRRYPHQVGKNIQKGINEGRIRFSDQHLSMFPQNLAYGFYTREASNQKSPINYAIIEVTEIKEDGSLILAASVGATPEIIQKADKIILEVNTALPSFDGIHDIYEVVDPPHRKPLMIEKVQDRIGTPSLKIDMSKVIAIVESNHPDNTGGNTPEDETSKQIAKNLTEFLMSEVDAKRLPKELLPLQSGIGNIANAVISGMVDSPFQNLTVFTEVLQDCFLTLFEAGKLDFASATSVRLSNQGFDKFYADWENYKKKIVLRPQSISNAPELIRRLGVIAMNTPVEIDIYGHANSTMVNGSRMINGLGGSGDFLRNGKLSIMHTPSVRPSKNDPIGITCIVPMVTHVDHTEHDLDVFVTEYGYADMRGLCPRDRARVVIEKCAHPEYRPILLDYYETCLKKCLKAGSAHEPHDLGVVFKMYQNLQEQGTMRINKWW</sequence>
<comment type="subcellular location">
    <subcellularLocation>
        <location evidence="2">Cytoplasm</location>
    </subcellularLocation>
</comment>
<dbReference type="GeneID" id="68111341"/>
<evidence type="ECO:0000259" key="9">
    <source>
        <dbReference type="Pfam" id="PF02550"/>
    </source>
</evidence>
<dbReference type="VEuPathDB" id="AmoebaDB:FDP41_004123"/>
<dbReference type="RefSeq" id="XP_044561541.1">
    <property type="nucleotide sequence ID" value="XM_044707504.1"/>
</dbReference>
<dbReference type="Gene3D" id="3.40.1080.10">
    <property type="entry name" value="Glutaconate Coenzyme A-transferase"/>
    <property type="match status" value="1"/>
</dbReference>
<dbReference type="EMBL" id="VFQX01000036">
    <property type="protein sequence ID" value="KAF0976828.1"/>
    <property type="molecule type" value="Genomic_DNA"/>
</dbReference>
<dbReference type="VEuPathDB" id="AmoebaDB:NF0087840"/>
<protein>
    <recommendedName>
        <fullName evidence="5">Acetyl-CoA hydrolase</fullName>
        <ecNumber evidence="4">3.1.2.1</ecNumber>
    </recommendedName>
    <alternativeName>
        <fullName evidence="8">Acetyl-CoA deacylase</fullName>
    </alternativeName>
</protein>
<keyword evidence="7" id="KW-0378">Hydrolase</keyword>
<evidence type="ECO:0000259" key="10">
    <source>
        <dbReference type="Pfam" id="PF13336"/>
    </source>
</evidence>
<dbReference type="EC" id="3.1.2.1" evidence="4"/>
<dbReference type="Pfam" id="PF02550">
    <property type="entry name" value="AcetylCoA_hydro"/>
    <property type="match status" value="1"/>
</dbReference>
<proteinExistence type="inferred from homology"/>
<dbReference type="Gene3D" id="3.30.750.70">
    <property type="entry name" value="4-hydroxybutyrate coenzyme like domains"/>
    <property type="match status" value="1"/>
</dbReference>
<dbReference type="PANTHER" id="PTHR43609:SF1">
    <property type="entry name" value="ACETYL-COA HYDROLASE"/>
    <property type="match status" value="1"/>
</dbReference>
<comment type="catalytic activity">
    <reaction evidence="1">
        <text>acetyl-CoA + H2O = acetate + CoA + H(+)</text>
        <dbReference type="Rhea" id="RHEA:20289"/>
        <dbReference type="ChEBI" id="CHEBI:15377"/>
        <dbReference type="ChEBI" id="CHEBI:15378"/>
        <dbReference type="ChEBI" id="CHEBI:30089"/>
        <dbReference type="ChEBI" id="CHEBI:57287"/>
        <dbReference type="ChEBI" id="CHEBI:57288"/>
        <dbReference type="EC" id="3.1.2.1"/>
    </reaction>
</comment>
<evidence type="ECO:0000256" key="3">
    <source>
        <dbReference type="ARBA" id="ARBA00009632"/>
    </source>
</evidence>
<dbReference type="OMA" id="SCIVPMV"/>
<dbReference type="InterPro" id="IPR037171">
    <property type="entry name" value="NagB/RpiA_transferase-like"/>
</dbReference>
<dbReference type="InterPro" id="IPR038460">
    <property type="entry name" value="AcetylCoA_hyd_C_sf"/>
</dbReference>
<evidence type="ECO:0000256" key="5">
    <source>
        <dbReference type="ARBA" id="ARBA00017958"/>
    </source>
</evidence>
<dbReference type="VEuPathDB" id="AmoebaDB:NfTy_068910"/>
<name>A0A6A5BRT9_NAEFO</name>
<evidence type="ECO:0000256" key="2">
    <source>
        <dbReference type="ARBA" id="ARBA00004496"/>
    </source>
</evidence>
<dbReference type="GO" id="GO:0005739">
    <property type="term" value="C:mitochondrion"/>
    <property type="evidence" value="ECO:0007669"/>
    <property type="project" value="TreeGrafter"/>
</dbReference>
<feature type="domain" description="Acetyl-CoA hydrolase/transferase N-terminal" evidence="9">
    <location>
        <begin position="16"/>
        <end position="231"/>
    </location>
</feature>
<dbReference type="SUPFAM" id="SSF100950">
    <property type="entry name" value="NagB/RpiA/CoA transferase-like"/>
    <property type="match status" value="2"/>
</dbReference>
<dbReference type="Proteomes" id="UP000444721">
    <property type="component" value="Unassembled WGS sequence"/>
</dbReference>